<dbReference type="PANTHER" id="PTHR34980:SF2">
    <property type="entry name" value="INNER MEMBRANE PROTEIN YHAH-RELATED"/>
    <property type="match status" value="1"/>
</dbReference>
<keyword evidence="2" id="KW-0812">Transmembrane</keyword>
<dbReference type="Pfam" id="PF05656">
    <property type="entry name" value="DUF805"/>
    <property type="match status" value="1"/>
</dbReference>
<feature type="region of interest" description="Disordered" evidence="1">
    <location>
        <begin position="164"/>
        <end position="190"/>
    </location>
</feature>
<dbReference type="Proteomes" id="UP000228502">
    <property type="component" value="Unassembled WGS sequence"/>
</dbReference>
<feature type="transmembrane region" description="Helical" evidence="2">
    <location>
        <begin position="107"/>
        <end position="126"/>
    </location>
</feature>
<evidence type="ECO:0000256" key="2">
    <source>
        <dbReference type="SAM" id="Phobius"/>
    </source>
</evidence>
<keyword evidence="2" id="KW-1133">Transmembrane helix</keyword>
<gene>
    <name evidence="3" type="ORF">CTJ08_05940</name>
</gene>
<dbReference type="AlphaFoldDB" id="A0AAE5QZ12"/>
<dbReference type="InterPro" id="IPR008523">
    <property type="entry name" value="DUF805"/>
</dbReference>
<protein>
    <submittedName>
        <fullName evidence="3">DUF805 domain-containing protein</fullName>
    </submittedName>
</protein>
<evidence type="ECO:0000256" key="1">
    <source>
        <dbReference type="SAM" id="MobiDB-lite"/>
    </source>
</evidence>
<dbReference type="KEGG" id="seps:DP17_868"/>
<feature type="transmembrane region" description="Helical" evidence="2">
    <location>
        <begin position="65"/>
        <end position="95"/>
    </location>
</feature>
<dbReference type="PANTHER" id="PTHR34980">
    <property type="entry name" value="INNER MEMBRANE PROTEIN-RELATED-RELATED"/>
    <property type="match status" value="1"/>
</dbReference>
<feature type="transmembrane region" description="Helical" evidence="2">
    <location>
        <begin position="30"/>
        <end position="53"/>
    </location>
</feature>
<sequence>MREKVRFTQAFKLFWTNYFNFKGRSRRSEYWFAMLWHLIFMIPTIIGYSFGMFCLISSETFKSKGFLLLGVGIFIFSLIYILIYSLVTLIPNVAILSRRFHDRSMTMTLPIIFYVFTVIVSGFNYLPNIDNSAVLIFMGIICLIYWIGSILILVLTCLDSKTESNKYGPSPKYNRNETNFHGDNANPVDK</sequence>
<feature type="transmembrane region" description="Helical" evidence="2">
    <location>
        <begin position="132"/>
        <end position="158"/>
    </location>
</feature>
<dbReference type="GO" id="GO:0005886">
    <property type="term" value="C:plasma membrane"/>
    <property type="evidence" value="ECO:0007669"/>
    <property type="project" value="TreeGrafter"/>
</dbReference>
<dbReference type="EMBL" id="PEJG01000006">
    <property type="protein sequence ID" value="PIH10242.1"/>
    <property type="molecule type" value="Genomic_DNA"/>
</dbReference>
<evidence type="ECO:0000313" key="4">
    <source>
        <dbReference type="Proteomes" id="UP000228502"/>
    </source>
</evidence>
<accession>A0AAE5QZ12</accession>
<dbReference type="RefSeq" id="WP_001831467.1">
    <property type="nucleotide sequence ID" value="NZ_CABHIX010000005.1"/>
</dbReference>
<comment type="caution">
    <text evidence="3">The sequence shown here is derived from an EMBL/GenBank/DDBJ whole genome shotgun (WGS) entry which is preliminary data.</text>
</comment>
<organism evidence="3 4">
    <name type="scientific">Staphylococcus epidermidis</name>
    <dbReference type="NCBI Taxonomy" id="1282"/>
    <lineage>
        <taxon>Bacteria</taxon>
        <taxon>Bacillati</taxon>
        <taxon>Bacillota</taxon>
        <taxon>Bacilli</taxon>
        <taxon>Bacillales</taxon>
        <taxon>Staphylococcaceae</taxon>
        <taxon>Staphylococcus</taxon>
    </lineage>
</organism>
<name>A0AAE5QZ12_STAEP</name>
<proteinExistence type="predicted"/>
<keyword evidence="2" id="KW-0472">Membrane</keyword>
<reference evidence="3 4" key="1">
    <citation type="submission" date="2017-10" db="EMBL/GenBank/DDBJ databases">
        <title>genome sequences of Staph epi in chlorhexidine trial.</title>
        <authorList>
            <person name="Greninger A.L."/>
            <person name="Addetia A."/>
            <person name="Qin X."/>
            <person name="Zerr D."/>
        </authorList>
    </citation>
    <scope>NUCLEOTIDE SEQUENCE [LARGE SCALE GENOMIC DNA]</scope>
    <source>
        <strain evidence="3 4">SCH-17</strain>
    </source>
</reference>
<evidence type="ECO:0000313" key="3">
    <source>
        <dbReference type="EMBL" id="PIH10242.1"/>
    </source>
</evidence>